<accession>A0ABW3JBV7</accession>
<evidence type="ECO:0000313" key="2">
    <source>
        <dbReference type="EMBL" id="MFD0987640.1"/>
    </source>
</evidence>
<evidence type="ECO:0000259" key="1">
    <source>
        <dbReference type="Pfam" id="PF13619"/>
    </source>
</evidence>
<dbReference type="RefSeq" id="WP_379089822.1">
    <property type="nucleotide sequence ID" value="NZ_JBHTJO010000001.1"/>
</dbReference>
<gene>
    <name evidence="2" type="ORF">ACFQ2F_11090</name>
</gene>
<keyword evidence="3" id="KW-1185">Reference proteome</keyword>
<feature type="domain" description="KTSC" evidence="1">
    <location>
        <begin position="5"/>
        <end position="62"/>
    </location>
</feature>
<organism evidence="2 3">
    <name type="scientific">Methyloligella solikamskensis</name>
    <dbReference type="NCBI Taxonomy" id="1177756"/>
    <lineage>
        <taxon>Bacteria</taxon>
        <taxon>Pseudomonadati</taxon>
        <taxon>Pseudomonadota</taxon>
        <taxon>Alphaproteobacteria</taxon>
        <taxon>Hyphomicrobiales</taxon>
        <taxon>Hyphomicrobiaceae</taxon>
        <taxon>Methyloligella</taxon>
    </lineage>
</organism>
<protein>
    <submittedName>
        <fullName evidence="2">KTSC domain-containing protein</fullName>
    </submittedName>
</protein>
<reference evidence="3" key="1">
    <citation type="journal article" date="2019" name="Int. J. Syst. Evol. Microbiol.">
        <title>The Global Catalogue of Microorganisms (GCM) 10K type strain sequencing project: providing services to taxonomists for standard genome sequencing and annotation.</title>
        <authorList>
            <consortium name="The Broad Institute Genomics Platform"/>
            <consortium name="The Broad Institute Genome Sequencing Center for Infectious Disease"/>
            <person name="Wu L."/>
            <person name="Ma J."/>
        </authorList>
    </citation>
    <scope>NUCLEOTIDE SEQUENCE [LARGE SCALE GENOMIC DNA]</scope>
    <source>
        <strain evidence="3">CCUG 61697</strain>
    </source>
</reference>
<proteinExistence type="predicted"/>
<dbReference type="InterPro" id="IPR025309">
    <property type="entry name" value="KTSC_dom"/>
</dbReference>
<comment type="caution">
    <text evidence="2">The sequence shown here is derived from an EMBL/GenBank/DDBJ whole genome shotgun (WGS) entry which is preliminary data.</text>
</comment>
<dbReference type="EMBL" id="JBHTJO010000001">
    <property type="protein sequence ID" value="MFD0987640.1"/>
    <property type="molecule type" value="Genomic_DNA"/>
</dbReference>
<name>A0ABW3JBV7_9HYPH</name>
<dbReference type="Proteomes" id="UP001597102">
    <property type="component" value="Unassembled WGS sequence"/>
</dbReference>
<evidence type="ECO:0000313" key="3">
    <source>
        <dbReference type="Proteomes" id="UP001597102"/>
    </source>
</evidence>
<sequence length="82" mass="9205">MPYVNSGSIVYVEHDAKRSTMDITFRDVGTFSFHGVSEEVYQAFLDAPSQGRFYNDHIRQNFPSTFAGNVVEPLRGIPAFAT</sequence>
<dbReference type="Pfam" id="PF13619">
    <property type="entry name" value="KTSC"/>
    <property type="match status" value="1"/>
</dbReference>